<keyword evidence="1" id="KW-0129">CBS domain</keyword>
<evidence type="ECO:0000256" key="1">
    <source>
        <dbReference type="PROSITE-ProRule" id="PRU00703"/>
    </source>
</evidence>
<dbReference type="RefSeq" id="WP_276647498.1">
    <property type="nucleotide sequence ID" value="NZ_JAAZCD010000234.1"/>
</dbReference>
<dbReference type="AlphaFoldDB" id="A0A847D7F0"/>
<dbReference type="SMART" id="SM00116">
    <property type="entry name" value="CBS"/>
    <property type="match status" value="1"/>
</dbReference>
<protein>
    <submittedName>
        <fullName evidence="3">CBS domain-containing protein</fullName>
    </submittedName>
</protein>
<evidence type="ECO:0000313" key="4">
    <source>
        <dbReference type="Proteomes" id="UP000589373"/>
    </source>
</evidence>
<dbReference type="Gene3D" id="3.10.580.10">
    <property type="entry name" value="CBS-domain"/>
    <property type="match status" value="1"/>
</dbReference>
<organism evidence="3 4">
    <name type="scientific">Trichococcus flocculiformis</name>
    <dbReference type="NCBI Taxonomy" id="82803"/>
    <lineage>
        <taxon>Bacteria</taxon>
        <taxon>Bacillati</taxon>
        <taxon>Bacillota</taxon>
        <taxon>Bacilli</taxon>
        <taxon>Lactobacillales</taxon>
        <taxon>Carnobacteriaceae</taxon>
        <taxon>Trichococcus</taxon>
    </lineage>
</organism>
<reference evidence="3 4" key="1">
    <citation type="journal article" date="2020" name="Biotechnol. Biofuels">
        <title>New insights from the biogas microbiome by comprehensive genome-resolved metagenomics of nearly 1600 species originating from multiple anaerobic digesters.</title>
        <authorList>
            <person name="Campanaro S."/>
            <person name="Treu L."/>
            <person name="Rodriguez-R L.M."/>
            <person name="Kovalovszki A."/>
            <person name="Ziels R.M."/>
            <person name="Maus I."/>
            <person name="Zhu X."/>
            <person name="Kougias P.G."/>
            <person name="Basile A."/>
            <person name="Luo G."/>
            <person name="Schluter A."/>
            <person name="Konstantinidis K.T."/>
            <person name="Angelidaki I."/>
        </authorList>
    </citation>
    <scope>NUCLEOTIDE SEQUENCE [LARGE SCALE GENOMIC DNA]</scope>
    <source>
        <strain evidence="3">AS07pgkLD_105</strain>
    </source>
</reference>
<gene>
    <name evidence="3" type="ORF">GX662_10455</name>
</gene>
<comment type="caution">
    <text evidence="3">The sequence shown here is derived from an EMBL/GenBank/DDBJ whole genome shotgun (WGS) entry which is preliminary data.</text>
</comment>
<dbReference type="InterPro" id="IPR000644">
    <property type="entry name" value="CBS_dom"/>
</dbReference>
<sequence length="59" mass="6217">LREDIPTVSKDTTLSDIFPIIHDSNSPVAVVENDRLVGVLVRGAVIAALAGESEVFVNG</sequence>
<dbReference type="Proteomes" id="UP000589373">
    <property type="component" value="Unassembled WGS sequence"/>
</dbReference>
<dbReference type="SUPFAM" id="SSF54631">
    <property type="entry name" value="CBS-domain pair"/>
    <property type="match status" value="1"/>
</dbReference>
<evidence type="ECO:0000313" key="3">
    <source>
        <dbReference type="EMBL" id="NLD32656.1"/>
    </source>
</evidence>
<dbReference type="PROSITE" id="PS51371">
    <property type="entry name" value="CBS"/>
    <property type="match status" value="1"/>
</dbReference>
<proteinExistence type="predicted"/>
<dbReference type="Pfam" id="PF00571">
    <property type="entry name" value="CBS"/>
    <property type="match status" value="1"/>
</dbReference>
<name>A0A847D7F0_9LACT</name>
<accession>A0A847D7F0</accession>
<dbReference type="InterPro" id="IPR046342">
    <property type="entry name" value="CBS_dom_sf"/>
</dbReference>
<feature type="non-terminal residue" evidence="3">
    <location>
        <position position="1"/>
    </location>
</feature>
<feature type="domain" description="CBS" evidence="2">
    <location>
        <begin position="1"/>
        <end position="55"/>
    </location>
</feature>
<evidence type="ECO:0000259" key="2">
    <source>
        <dbReference type="PROSITE" id="PS51371"/>
    </source>
</evidence>
<dbReference type="EMBL" id="JAAZCD010000234">
    <property type="protein sequence ID" value="NLD32656.1"/>
    <property type="molecule type" value="Genomic_DNA"/>
</dbReference>